<keyword evidence="1 3" id="KW-0732">Signal</keyword>
<dbReference type="Proteomes" id="UP000245783">
    <property type="component" value="Unassembled WGS sequence"/>
</dbReference>
<feature type="compositionally biased region" description="Acidic residues" evidence="2">
    <location>
        <begin position="53"/>
        <end position="64"/>
    </location>
</feature>
<dbReference type="Gene3D" id="2.40.40.10">
    <property type="entry name" value="RlpA-like domain"/>
    <property type="match status" value="1"/>
</dbReference>
<reference evidence="4 5" key="1">
    <citation type="journal article" date="2018" name="Mol. Biol. Evol.">
        <title>Broad Genomic Sampling Reveals a Smut Pathogenic Ancestry of the Fungal Clade Ustilaginomycotina.</title>
        <authorList>
            <person name="Kijpornyongpan T."/>
            <person name="Mondo S.J."/>
            <person name="Barry K."/>
            <person name="Sandor L."/>
            <person name="Lee J."/>
            <person name="Lipzen A."/>
            <person name="Pangilinan J."/>
            <person name="LaButti K."/>
            <person name="Hainaut M."/>
            <person name="Henrissat B."/>
            <person name="Grigoriev I.V."/>
            <person name="Spatafora J.W."/>
            <person name="Aime M.C."/>
        </authorList>
    </citation>
    <scope>NUCLEOTIDE SEQUENCE [LARGE SCALE GENOMIC DNA]</scope>
    <source>
        <strain evidence="4 5">MCA 4658</strain>
    </source>
</reference>
<dbReference type="PANTHER" id="PTHR31836:SF22">
    <property type="entry name" value="RLPA-LIKE PROTEIN DOUBLE-PSI BETA-BARREL DOMAIN-CONTAINING PROTEIN"/>
    <property type="match status" value="1"/>
</dbReference>
<dbReference type="GeneID" id="37032368"/>
<evidence type="ECO:0000256" key="1">
    <source>
        <dbReference type="ARBA" id="ARBA00022729"/>
    </source>
</evidence>
<accession>A0A316VXT5</accession>
<dbReference type="STRING" id="1522189.A0A316VXT5"/>
<gene>
    <name evidence="4" type="ORF">IE81DRAFT_157017</name>
</gene>
<dbReference type="SUPFAM" id="SSF50685">
    <property type="entry name" value="Barwin-like endoglucanases"/>
    <property type="match status" value="1"/>
</dbReference>
<feature type="chain" id="PRO_5016358784" description="RlpA-like protein double-psi beta-barrel domain-containing protein" evidence="3">
    <location>
        <begin position="23"/>
        <end position="251"/>
    </location>
</feature>
<evidence type="ECO:0000313" key="5">
    <source>
        <dbReference type="Proteomes" id="UP000245783"/>
    </source>
</evidence>
<dbReference type="InParanoid" id="A0A316VXT5"/>
<feature type="signal peptide" evidence="3">
    <location>
        <begin position="1"/>
        <end position="22"/>
    </location>
</feature>
<protein>
    <recommendedName>
        <fullName evidence="6">RlpA-like protein double-psi beta-barrel domain-containing protein</fullName>
    </recommendedName>
</protein>
<evidence type="ECO:0008006" key="6">
    <source>
        <dbReference type="Google" id="ProtNLM"/>
    </source>
</evidence>
<organism evidence="4 5">
    <name type="scientific">Ceraceosorus guamensis</name>
    <dbReference type="NCBI Taxonomy" id="1522189"/>
    <lineage>
        <taxon>Eukaryota</taxon>
        <taxon>Fungi</taxon>
        <taxon>Dikarya</taxon>
        <taxon>Basidiomycota</taxon>
        <taxon>Ustilaginomycotina</taxon>
        <taxon>Exobasidiomycetes</taxon>
        <taxon>Ceraceosorales</taxon>
        <taxon>Ceraceosoraceae</taxon>
        <taxon>Ceraceosorus</taxon>
    </lineage>
</organism>
<keyword evidence="5" id="KW-1185">Reference proteome</keyword>
<feature type="compositionally biased region" description="Basic residues" evidence="2">
    <location>
        <begin position="93"/>
        <end position="113"/>
    </location>
</feature>
<dbReference type="CDD" id="cd22191">
    <property type="entry name" value="DPBB_RlpA_EXP_N-like"/>
    <property type="match status" value="1"/>
</dbReference>
<evidence type="ECO:0000313" key="4">
    <source>
        <dbReference type="EMBL" id="PWN41718.1"/>
    </source>
</evidence>
<evidence type="ECO:0000256" key="3">
    <source>
        <dbReference type="SAM" id="SignalP"/>
    </source>
</evidence>
<feature type="region of interest" description="Disordered" evidence="2">
    <location>
        <begin position="51"/>
        <end position="122"/>
    </location>
</feature>
<dbReference type="PANTHER" id="PTHR31836">
    <property type="match status" value="1"/>
</dbReference>
<dbReference type="InterPro" id="IPR036908">
    <property type="entry name" value="RlpA-like_sf"/>
</dbReference>
<dbReference type="OrthoDB" id="406505at2759"/>
<dbReference type="RefSeq" id="XP_025368878.1">
    <property type="nucleotide sequence ID" value="XM_025510498.1"/>
</dbReference>
<proteinExistence type="predicted"/>
<sequence>MQLRLTFVAVVAAFALASLSQAEEAKPEATDLVSAVKNEVDEFGNVFSIINDGADEDGDEEDEAEKNYVEKKVHNKQSETAEEQNAQPESRSPKKHHKKNHHRAGKRKGKKHYTTAAPDTGAKRLSSSVQITWYSKNDLKNPACGNGSWNPTPSSHIGAVMATWHSSGGPKCGEFVQLCNKNSGNKCLKVRVVDYCAGCPTDAIDLTKSAFKKLSPSGGLDEGRIHGLQMYYSGKPNPFNTDLFGPFRLHK</sequence>
<dbReference type="AlphaFoldDB" id="A0A316VXT5"/>
<evidence type="ECO:0000256" key="2">
    <source>
        <dbReference type="SAM" id="MobiDB-lite"/>
    </source>
</evidence>
<feature type="compositionally biased region" description="Basic and acidic residues" evidence="2">
    <location>
        <begin position="65"/>
        <end position="79"/>
    </location>
</feature>
<dbReference type="EMBL" id="KZ819388">
    <property type="protein sequence ID" value="PWN41718.1"/>
    <property type="molecule type" value="Genomic_DNA"/>
</dbReference>
<name>A0A316VXT5_9BASI</name>
<dbReference type="InterPro" id="IPR051477">
    <property type="entry name" value="Expansin_CellWall"/>
</dbReference>